<dbReference type="Proteomes" id="UP000264310">
    <property type="component" value="Unassembled WGS sequence"/>
</dbReference>
<feature type="region of interest" description="Disordered" evidence="1">
    <location>
        <begin position="50"/>
        <end position="76"/>
    </location>
</feature>
<evidence type="ECO:0008006" key="5">
    <source>
        <dbReference type="Google" id="ProtNLM"/>
    </source>
</evidence>
<keyword evidence="4" id="KW-1185">Reference proteome</keyword>
<feature type="chain" id="PRO_5016953756" description="Antifreeze protein" evidence="2">
    <location>
        <begin position="29"/>
        <end position="128"/>
    </location>
</feature>
<comment type="caution">
    <text evidence="3">The sequence shown here is derived from an EMBL/GenBank/DDBJ whole genome shotgun (WGS) entry which is preliminary data.</text>
</comment>
<protein>
    <recommendedName>
        <fullName evidence="5">Antifreeze protein</fullName>
    </recommendedName>
</protein>
<dbReference type="EMBL" id="QURL01000004">
    <property type="protein sequence ID" value="RFC63706.1"/>
    <property type="molecule type" value="Genomic_DNA"/>
</dbReference>
<keyword evidence="2" id="KW-0732">Signal</keyword>
<evidence type="ECO:0000313" key="3">
    <source>
        <dbReference type="EMBL" id="RFC63706.1"/>
    </source>
</evidence>
<dbReference type="AlphaFoldDB" id="A0A371X3A3"/>
<name>A0A371X3A3_9HYPH</name>
<evidence type="ECO:0000313" key="4">
    <source>
        <dbReference type="Proteomes" id="UP000264310"/>
    </source>
</evidence>
<evidence type="ECO:0000256" key="2">
    <source>
        <dbReference type="SAM" id="SignalP"/>
    </source>
</evidence>
<dbReference type="OrthoDB" id="8453806at2"/>
<sequence length="128" mass="13730">MTFSTMIRNACLAAAVAAATLGASLAPAAADSVRFGVTIGNGPVVVDSRHGGWERGDRGRHHRRDARRDRGCSPREAVHKAARIGVRHARVVRANGRSIAVAGRLGGERTVVRFADRRGCPVERVRSR</sequence>
<feature type="signal peptide" evidence="2">
    <location>
        <begin position="1"/>
        <end position="28"/>
    </location>
</feature>
<proteinExistence type="predicted"/>
<reference evidence="3 4" key="1">
    <citation type="submission" date="2018-08" db="EMBL/GenBank/DDBJ databases">
        <title>Fulvimarina sp. 85, whole genome shotgun sequence.</title>
        <authorList>
            <person name="Tuo L."/>
        </authorList>
    </citation>
    <scope>NUCLEOTIDE SEQUENCE [LARGE SCALE GENOMIC DNA]</scope>
    <source>
        <strain evidence="3 4">85</strain>
    </source>
</reference>
<evidence type="ECO:0000256" key="1">
    <source>
        <dbReference type="SAM" id="MobiDB-lite"/>
    </source>
</evidence>
<accession>A0A371X3A3</accession>
<organism evidence="3 4">
    <name type="scientific">Fulvimarina endophytica</name>
    <dbReference type="NCBI Taxonomy" id="2293836"/>
    <lineage>
        <taxon>Bacteria</taxon>
        <taxon>Pseudomonadati</taxon>
        <taxon>Pseudomonadota</taxon>
        <taxon>Alphaproteobacteria</taxon>
        <taxon>Hyphomicrobiales</taxon>
        <taxon>Aurantimonadaceae</taxon>
        <taxon>Fulvimarina</taxon>
    </lineage>
</organism>
<gene>
    <name evidence="3" type="ORF">DYI37_11960</name>
</gene>
<dbReference type="RefSeq" id="WP_116683435.1">
    <property type="nucleotide sequence ID" value="NZ_QURL01000004.1"/>
</dbReference>
<feature type="compositionally biased region" description="Basic and acidic residues" evidence="1">
    <location>
        <begin position="66"/>
        <end position="76"/>
    </location>
</feature>